<dbReference type="STRING" id="363754.RHSP_82513"/>
<evidence type="ECO:0008006" key="5">
    <source>
        <dbReference type="Google" id="ProtNLM"/>
    </source>
</evidence>
<dbReference type="Pfam" id="PF20938">
    <property type="entry name" value="DUF2264_C"/>
    <property type="match status" value="1"/>
</dbReference>
<dbReference type="InterPro" id="IPR049237">
    <property type="entry name" value="DUF2264_C"/>
</dbReference>
<organism evidence="3 4">
    <name type="scientific">Rhizobium freirei PRF 81</name>
    <dbReference type="NCBI Taxonomy" id="363754"/>
    <lineage>
        <taxon>Bacteria</taxon>
        <taxon>Pseudomonadati</taxon>
        <taxon>Pseudomonadota</taxon>
        <taxon>Alphaproteobacteria</taxon>
        <taxon>Hyphomicrobiales</taxon>
        <taxon>Rhizobiaceae</taxon>
        <taxon>Rhizobium/Agrobacterium group</taxon>
        <taxon>Rhizobium</taxon>
    </lineage>
</organism>
<feature type="domain" description="DUF2264" evidence="1">
    <location>
        <begin position="27"/>
        <end position="362"/>
    </location>
</feature>
<dbReference type="EMBL" id="AQHN01000089">
    <property type="protein sequence ID" value="ENN84131.1"/>
    <property type="molecule type" value="Genomic_DNA"/>
</dbReference>
<evidence type="ECO:0000259" key="1">
    <source>
        <dbReference type="Pfam" id="PF10022"/>
    </source>
</evidence>
<gene>
    <name evidence="3" type="ORF">RHSP_82513</name>
</gene>
<dbReference type="AlphaFoldDB" id="N6UTK5"/>
<name>N6UTK5_9HYPH</name>
<dbReference type="PANTHER" id="PTHR35339">
    <property type="entry name" value="LINALOOL DEHYDRATASE_ISOMERASE DOMAIN-CONTAINING PROTEIN"/>
    <property type="match status" value="1"/>
</dbReference>
<proteinExistence type="predicted"/>
<dbReference type="PATRIC" id="fig|363754.4.peg.5955"/>
<accession>N6UTK5</accession>
<dbReference type="InterPro" id="IPR016624">
    <property type="entry name" value="UCP014753"/>
</dbReference>
<dbReference type="PANTHER" id="PTHR35339:SF4">
    <property type="entry name" value="LINALOOL DEHYDRATASE_ISOMERASE DOMAIN-CONTAINING PROTEIN"/>
    <property type="match status" value="1"/>
</dbReference>
<sequence length="624" mass="69743">MEKAEPMIYDPASSNPLAGNPLANLTDMRRALTDLFDPLLPYFSEGNARVRIDDAGAHFDRAAADLEGFARPLWGLAPLGAGGGDFRHWDRYAEGLANGVDPKHPEYWGTVNGRDQRMVELAALGFALALVPEKIWEPLDLRARDNLIAYLKHARTFDYADNNWKFFRIFVDIALDRLGASFDRGLTETYLNELDGFYIGDGWYRDGNVRRIDHYIPFAMHFYGLIYSKLVDDDRAKRYRERAILFAQDFRHWFAPDGATIPFGRSLTYRFACAGFWSALAFADVEALPWGEIKGLCLRHLRWWADKPIAHRDGTLPIGFAYPNLLMSENYNSAGSPYWAFKAFLPLALPETHPFWTAKEEPPESEPAIISQKHPGMVMMRSKADVVALSCGQENQQMRFGAEKYSKFAYSARYGFSVESDERIFAGAVFDSMLAFSDDGLHYRVRETNEEAKLAGDTLYAKWSPYPDVTVETWLVPAAPWHIRLHKISTPRPLQTAEGGFAIARRDFEADTLSSATGAAYAIGEEDFSGILDLGSTIKREGVAQKAPPNTNLIVSKTLVPQLRGTIPAGETILVSAVLAERNPPAVGHAWTKPPVRPDIDALRTLVKDKGMTVSAIEAPGRLP</sequence>
<feature type="domain" description="DUF2264" evidence="2">
    <location>
        <begin position="368"/>
        <end position="594"/>
    </location>
</feature>
<dbReference type="PIRSF" id="PIRSF014753">
    <property type="entry name" value="UCP014753"/>
    <property type="match status" value="1"/>
</dbReference>
<reference evidence="3 4" key="1">
    <citation type="journal article" date="2012" name="BMC Genomics">
        <title>Genomic basis of broad host range and environmental adaptability of Rhizobium tropici CIAT 899 and Rhizobium sp. PRF 81 which are used in inoculants for common bean (Phaseolus vulgaris L.).</title>
        <authorList>
            <person name="Ormeno-Orrillo E."/>
            <person name="Menna P."/>
            <person name="Almeida L.G."/>
            <person name="Ollero F.J."/>
            <person name="Nicolas M.F."/>
            <person name="Pains Rodrigues E."/>
            <person name="Shigueyoshi Nakatani A."/>
            <person name="Silva Batista J.S."/>
            <person name="Oliveira Chueire L.M."/>
            <person name="Souza R.C."/>
            <person name="Ribeiro Vasconcelos A.T."/>
            <person name="Megias M."/>
            <person name="Hungria M."/>
            <person name="Martinez-Romero E."/>
        </authorList>
    </citation>
    <scope>NUCLEOTIDE SEQUENCE [LARGE SCALE GENOMIC DNA]</scope>
    <source>
        <strain evidence="3 4">PRF 81</strain>
    </source>
</reference>
<comment type="caution">
    <text evidence="3">The sequence shown here is derived from an EMBL/GenBank/DDBJ whole genome shotgun (WGS) entry which is preliminary data.</text>
</comment>
<keyword evidence="4" id="KW-1185">Reference proteome</keyword>
<evidence type="ECO:0000313" key="4">
    <source>
        <dbReference type="Proteomes" id="UP000012429"/>
    </source>
</evidence>
<evidence type="ECO:0000259" key="2">
    <source>
        <dbReference type="Pfam" id="PF20938"/>
    </source>
</evidence>
<protein>
    <recommendedName>
        <fullName evidence="5">DUF2264 domain-containing protein</fullName>
    </recommendedName>
</protein>
<dbReference type="Proteomes" id="UP000012429">
    <property type="component" value="Unassembled WGS sequence"/>
</dbReference>
<dbReference type="InterPro" id="IPR049349">
    <property type="entry name" value="DUF2264_N"/>
</dbReference>
<evidence type="ECO:0000313" key="3">
    <source>
        <dbReference type="EMBL" id="ENN84131.1"/>
    </source>
</evidence>
<dbReference type="Pfam" id="PF10022">
    <property type="entry name" value="DUF2264"/>
    <property type="match status" value="1"/>
</dbReference>